<keyword evidence="1" id="KW-1015">Disulfide bond</keyword>
<keyword evidence="2" id="KW-0732">Signal</keyword>
<dbReference type="InterPro" id="IPR036880">
    <property type="entry name" value="Kunitz_BPTI_sf"/>
</dbReference>
<sequence length="161" mass="19165">MQKILQFIFVVSFVILACRASSEEDLPEKCFQPEQDPRCRANGRRYFLDEDGKRCKLHHGCWGADDGYYDEGDCRRHCEGLPERCFQPEQDPRCRANGRRHFHDEDTQTCKLHHGCWGDNQGYYDEDDCRRHCEGLPERCFQPEQDPRCRANGRRHFYDED</sequence>
<name>A0A090X876_IXORI</name>
<dbReference type="EMBL" id="GBIH01002083">
    <property type="protein sequence ID" value="JAC92627.1"/>
    <property type="molecule type" value="mRNA"/>
</dbReference>
<evidence type="ECO:0000313" key="3">
    <source>
        <dbReference type="EMBL" id="JAC92627.1"/>
    </source>
</evidence>
<dbReference type="PANTHER" id="PTHR10083">
    <property type="entry name" value="KUNITZ-TYPE PROTEASE INHIBITOR-RELATED"/>
    <property type="match status" value="1"/>
</dbReference>
<feature type="chain" id="PRO_5001866683" evidence="2">
    <location>
        <begin position="21"/>
        <end position="161"/>
    </location>
</feature>
<proteinExistence type="evidence at transcript level"/>
<dbReference type="GO" id="GO:0004867">
    <property type="term" value="F:serine-type endopeptidase inhibitor activity"/>
    <property type="evidence" value="ECO:0007669"/>
    <property type="project" value="InterPro"/>
</dbReference>
<dbReference type="PROSITE" id="PS51257">
    <property type="entry name" value="PROKAR_LIPOPROTEIN"/>
    <property type="match status" value="1"/>
</dbReference>
<organism evidence="3">
    <name type="scientific">Ixodes ricinus</name>
    <name type="common">Common tick</name>
    <name type="synonym">Acarus ricinus</name>
    <dbReference type="NCBI Taxonomy" id="34613"/>
    <lineage>
        <taxon>Eukaryota</taxon>
        <taxon>Metazoa</taxon>
        <taxon>Ecdysozoa</taxon>
        <taxon>Arthropoda</taxon>
        <taxon>Chelicerata</taxon>
        <taxon>Arachnida</taxon>
        <taxon>Acari</taxon>
        <taxon>Parasitiformes</taxon>
        <taxon>Ixodida</taxon>
        <taxon>Ixodoidea</taxon>
        <taxon>Ixodidae</taxon>
        <taxon>Ixodinae</taxon>
        <taxon>Ixodes</taxon>
    </lineage>
</organism>
<accession>A0A090X876</accession>
<feature type="signal peptide" evidence="2">
    <location>
        <begin position="1"/>
        <end position="20"/>
    </location>
</feature>
<dbReference type="SUPFAM" id="SSF57362">
    <property type="entry name" value="BPTI-like"/>
    <property type="match status" value="2"/>
</dbReference>
<feature type="non-terminal residue" evidence="3">
    <location>
        <position position="161"/>
    </location>
</feature>
<evidence type="ECO:0000256" key="2">
    <source>
        <dbReference type="SAM" id="SignalP"/>
    </source>
</evidence>
<reference evidence="3" key="1">
    <citation type="journal article" date="2015" name="PLoS Negl. Trop. Dis.">
        <title>Deep Sequencing Analysis of the Ixodes ricinus Haemocytome.</title>
        <authorList>
            <person name="Kotsyfakis M."/>
            <person name="Kopacek P."/>
            <person name="Franta Z."/>
            <person name="Pedra J.H."/>
            <person name="Ribeiro J.M."/>
        </authorList>
    </citation>
    <scope>NUCLEOTIDE SEQUENCE</scope>
</reference>
<evidence type="ECO:0000256" key="1">
    <source>
        <dbReference type="ARBA" id="ARBA00023157"/>
    </source>
</evidence>
<dbReference type="PANTHER" id="PTHR10083:SF374">
    <property type="entry name" value="BPTI_KUNITZ INHIBITOR DOMAIN-CONTAINING PROTEIN"/>
    <property type="match status" value="1"/>
</dbReference>
<protein>
    <submittedName>
        <fullName evidence="3">Putative salivary protein kun-5</fullName>
    </submittedName>
</protein>
<dbReference type="Gene3D" id="4.10.410.10">
    <property type="entry name" value="Pancreatic trypsin inhibitor Kunitz domain"/>
    <property type="match status" value="2"/>
</dbReference>
<dbReference type="AlphaFoldDB" id="A0A090X876"/>
<dbReference type="GO" id="GO:0005615">
    <property type="term" value="C:extracellular space"/>
    <property type="evidence" value="ECO:0007669"/>
    <property type="project" value="TreeGrafter"/>
</dbReference>
<dbReference type="InterPro" id="IPR050098">
    <property type="entry name" value="TFPI/VKTCI-like"/>
</dbReference>